<sequence length="555" mass="54939">MYWAALLAICHVVLATWSGSDDSVADEFFSTVPIITAPIIASTFTVSDTVYVMASQPASSDSELLEVKRDHAVYGIIDNVEATIVVATAPPALSTILSPQGSSAQMTALKDGTLVLTPGPSGTYGSSSNAGTNPGSGAGSGNGNDPGTGPGSSPGSNPGAGTGSGPGSGSGSSGEPELPSGAYGQLPNTTRQQSSSPTGGQPPNPAGQQTLNPTAPQFPSPGGQQSPSSQEQQPSSPTGGQSPNPTSAQSPNPAGQLSLSSAGTTLGVTIVTVPLLGTVVETVTISLESAPAPGNGPVTTITQTLPTTFTTIQASNPLPVSCESITAPWGPLSVPITPALPTTFVTVSGTCAGGPSPISIPSSMPSIVTVTVPGNQEPLSASVTSGGSPTNNVPGPTTTPNAPGWATTPNGLGPATTSNVPGPVTTPNVPGWATIPNVPSWATTPRTTVTVPNSVYTSHDTTGPQTSSSTCTTGVYTNVISTSTAQAATTAAATLAVGSSTSQHTTWSFGTSTTATPTVALVTGTNGAYITTESRLSVIYSVIVVTFLTSIARWI</sequence>
<name>A0AAN7YU62_9PEZI</name>
<comment type="caution">
    <text evidence="3">The sequence shown here is derived from an EMBL/GenBank/DDBJ whole genome shotgun (WGS) entry which is preliminary data.</text>
</comment>
<feature type="compositionally biased region" description="Low complexity" evidence="1">
    <location>
        <begin position="117"/>
        <end position="133"/>
    </location>
</feature>
<feature type="compositionally biased region" description="Polar residues" evidence="1">
    <location>
        <begin position="206"/>
        <end position="215"/>
    </location>
</feature>
<keyword evidence="4" id="KW-1185">Reference proteome</keyword>
<organism evidence="3 4">
    <name type="scientific">Xylaria bambusicola</name>
    <dbReference type="NCBI Taxonomy" id="326684"/>
    <lineage>
        <taxon>Eukaryota</taxon>
        <taxon>Fungi</taxon>
        <taxon>Dikarya</taxon>
        <taxon>Ascomycota</taxon>
        <taxon>Pezizomycotina</taxon>
        <taxon>Sordariomycetes</taxon>
        <taxon>Xylariomycetidae</taxon>
        <taxon>Xylariales</taxon>
        <taxon>Xylariaceae</taxon>
        <taxon>Xylaria</taxon>
    </lineage>
</organism>
<feature type="signal peptide" evidence="2">
    <location>
        <begin position="1"/>
        <end position="15"/>
    </location>
</feature>
<evidence type="ECO:0000256" key="2">
    <source>
        <dbReference type="SAM" id="SignalP"/>
    </source>
</evidence>
<feature type="region of interest" description="Disordered" evidence="1">
    <location>
        <begin position="380"/>
        <end position="399"/>
    </location>
</feature>
<gene>
    <name evidence="3" type="ORF">RRF57_000441</name>
</gene>
<dbReference type="AlphaFoldDB" id="A0AAN7YU62"/>
<reference evidence="3 4" key="1">
    <citation type="submission" date="2023-10" db="EMBL/GenBank/DDBJ databases">
        <title>Draft genome sequence of Xylaria bambusicola isolate GMP-LS, the root and basal stem rot pathogen of sugarcane in Indonesia.</title>
        <authorList>
            <person name="Selvaraj P."/>
            <person name="Muralishankar V."/>
            <person name="Muruganantham S."/>
            <person name="Sp S."/>
            <person name="Haryani S."/>
            <person name="Lau K.J.X."/>
            <person name="Naqvi N.I."/>
        </authorList>
    </citation>
    <scope>NUCLEOTIDE SEQUENCE [LARGE SCALE GENOMIC DNA]</scope>
    <source>
        <strain evidence="3">GMP-LS</strain>
    </source>
</reference>
<feature type="chain" id="PRO_5043024138" evidence="2">
    <location>
        <begin position="16"/>
        <end position="555"/>
    </location>
</feature>
<feature type="compositionally biased region" description="Polar residues" evidence="1">
    <location>
        <begin position="244"/>
        <end position="260"/>
    </location>
</feature>
<accession>A0AAN7YU62</accession>
<proteinExistence type="predicted"/>
<keyword evidence="2" id="KW-0732">Signal</keyword>
<evidence type="ECO:0000256" key="1">
    <source>
        <dbReference type="SAM" id="MobiDB-lite"/>
    </source>
</evidence>
<evidence type="ECO:0000313" key="3">
    <source>
        <dbReference type="EMBL" id="KAK5624725.1"/>
    </source>
</evidence>
<feature type="compositionally biased region" description="Gly residues" evidence="1">
    <location>
        <begin position="134"/>
        <end position="172"/>
    </location>
</feature>
<dbReference type="Proteomes" id="UP001305414">
    <property type="component" value="Unassembled WGS sequence"/>
</dbReference>
<feature type="compositionally biased region" description="Polar residues" evidence="1">
    <location>
        <begin position="186"/>
        <end position="199"/>
    </location>
</feature>
<feature type="region of interest" description="Disordered" evidence="1">
    <location>
        <begin position="113"/>
        <end position="260"/>
    </location>
</feature>
<evidence type="ECO:0000313" key="4">
    <source>
        <dbReference type="Proteomes" id="UP001305414"/>
    </source>
</evidence>
<feature type="compositionally biased region" description="Low complexity" evidence="1">
    <location>
        <begin position="220"/>
        <end position="243"/>
    </location>
</feature>
<protein>
    <submittedName>
        <fullName evidence="3">Uncharacterized protein</fullName>
    </submittedName>
</protein>
<feature type="compositionally biased region" description="Low complexity" evidence="1">
    <location>
        <begin position="385"/>
        <end position="399"/>
    </location>
</feature>
<dbReference type="EMBL" id="JAWHQM010000001">
    <property type="protein sequence ID" value="KAK5624725.1"/>
    <property type="molecule type" value="Genomic_DNA"/>
</dbReference>